<dbReference type="EC" id="2.3.2.31" evidence="5"/>
<protein>
    <recommendedName>
        <fullName evidence="5">RBR-type E3 ubiquitin transferase</fullName>
        <ecNumber evidence="5">2.3.2.31</ecNumber>
    </recommendedName>
</protein>
<dbReference type="InterPro" id="IPR013083">
    <property type="entry name" value="Znf_RING/FYVE/PHD"/>
</dbReference>
<feature type="domain" description="RING-type" evidence="14">
    <location>
        <begin position="97"/>
        <end position="263"/>
    </location>
</feature>
<dbReference type="GO" id="GO:0016567">
    <property type="term" value="P:protein ubiquitination"/>
    <property type="evidence" value="ECO:0007669"/>
    <property type="project" value="InterPro"/>
</dbReference>
<keyword evidence="8" id="KW-0677">Repeat</keyword>
<comment type="cofactor">
    <cofactor evidence="2">
        <name>Zn(2+)</name>
        <dbReference type="ChEBI" id="CHEBI:29105"/>
    </cofactor>
</comment>
<dbReference type="SUPFAM" id="SSF57850">
    <property type="entry name" value="RING/U-box"/>
    <property type="match status" value="3"/>
</dbReference>
<proteinExistence type="inferred from homology"/>
<evidence type="ECO:0000256" key="1">
    <source>
        <dbReference type="ARBA" id="ARBA00001798"/>
    </source>
</evidence>
<keyword evidence="10" id="KW-0833">Ubl conjugation pathway</keyword>
<dbReference type="Proteomes" id="UP001417504">
    <property type="component" value="Unassembled WGS sequence"/>
</dbReference>
<evidence type="ECO:0000256" key="5">
    <source>
        <dbReference type="ARBA" id="ARBA00012251"/>
    </source>
</evidence>
<dbReference type="InterPro" id="IPR031127">
    <property type="entry name" value="E3_UB_ligase_RBR"/>
</dbReference>
<feature type="domain" description="RING-type" evidence="13">
    <location>
        <begin position="101"/>
        <end position="146"/>
    </location>
</feature>
<evidence type="ECO:0000256" key="8">
    <source>
        <dbReference type="ARBA" id="ARBA00022737"/>
    </source>
</evidence>
<dbReference type="InterPro" id="IPR001841">
    <property type="entry name" value="Znf_RING"/>
</dbReference>
<keyword evidence="7" id="KW-0479">Metal-binding</keyword>
<evidence type="ECO:0000259" key="14">
    <source>
        <dbReference type="PROSITE" id="PS51873"/>
    </source>
</evidence>
<keyword evidence="9 12" id="KW-0863">Zinc-finger</keyword>
<keyword evidence="6" id="KW-0808">Transferase</keyword>
<evidence type="ECO:0000256" key="7">
    <source>
        <dbReference type="ARBA" id="ARBA00022723"/>
    </source>
</evidence>
<evidence type="ECO:0000256" key="6">
    <source>
        <dbReference type="ARBA" id="ARBA00022679"/>
    </source>
</evidence>
<dbReference type="GO" id="GO:0061630">
    <property type="term" value="F:ubiquitin protein ligase activity"/>
    <property type="evidence" value="ECO:0007669"/>
    <property type="project" value="UniProtKB-EC"/>
</dbReference>
<evidence type="ECO:0000256" key="3">
    <source>
        <dbReference type="ARBA" id="ARBA00003976"/>
    </source>
</evidence>
<accession>A0AAP0JEH0</accession>
<gene>
    <name evidence="15" type="ORF">Sjap_012007</name>
</gene>
<keyword evidence="11" id="KW-0862">Zinc</keyword>
<dbReference type="AlphaFoldDB" id="A0AAP0JEH0"/>
<evidence type="ECO:0000313" key="16">
    <source>
        <dbReference type="Proteomes" id="UP001417504"/>
    </source>
</evidence>
<evidence type="ECO:0000259" key="13">
    <source>
        <dbReference type="PROSITE" id="PS50089"/>
    </source>
</evidence>
<evidence type="ECO:0000313" key="15">
    <source>
        <dbReference type="EMBL" id="KAK9131520.1"/>
    </source>
</evidence>
<dbReference type="SMART" id="SM00647">
    <property type="entry name" value="IBR"/>
    <property type="match status" value="1"/>
</dbReference>
<evidence type="ECO:0000256" key="11">
    <source>
        <dbReference type="ARBA" id="ARBA00022833"/>
    </source>
</evidence>
<reference evidence="15 16" key="1">
    <citation type="submission" date="2024-01" db="EMBL/GenBank/DDBJ databases">
        <title>Genome assemblies of Stephania.</title>
        <authorList>
            <person name="Yang L."/>
        </authorList>
    </citation>
    <scope>NUCLEOTIDE SEQUENCE [LARGE SCALE GENOMIC DNA]</scope>
    <source>
        <strain evidence="15">QJT</strain>
        <tissue evidence="15">Leaf</tissue>
    </source>
</reference>
<dbReference type="EMBL" id="JBBNAE010000004">
    <property type="protein sequence ID" value="KAK9131520.1"/>
    <property type="molecule type" value="Genomic_DNA"/>
</dbReference>
<dbReference type="InterPro" id="IPR044066">
    <property type="entry name" value="TRIAD_supradom"/>
</dbReference>
<evidence type="ECO:0000256" key="12">
    <source>
        <dbReference type="PROSITE-ProRule" id="PRU00175"/>
    </source>
</evidence>
<sequence length="263" mass="29683">MVLELAKQKKWQRCPNCKFYEERTHGCPYMKCSKSGIEVYTADFPFTVGVATLTLKQSGRVLSPTRDKEVSRPRRLKRLIEMDKVKTCALKSNNVFESMYCKICSGHKPQKESMCTKNCSHSFCSDCIDKYIDFQTQKSISSIKCPEPSCEAMLDPDQFAHSVLPKCVFEAWCNVLCEGMMTGSQRFYCPFKDCSGLLVAEGGAAVVRESECPYCHRLFCTQCKVAWHSGKEEAMVLELAKQKNGRGVLIASSSWRGLRAAHT</sequence>
<dbReference type="PROSITE" id="PS51873">
    <property type="entry name" value="TRIAD"/>
    <property type="match status" value="1"/>
</dbReference>
<comment type="function">
    <text evidence="3">Might act as an E3 ubiquitin-protein ligase, or as part of E3 complex, which accepts ubiquitin from specific E2 ubiquitin-conjugating enzymes and then transfers it to substrates.</text>
</comment>
<dbReference type="Pfam" id="PF01485">
    <property type="entry name" value="IBR"/>
    <property type="match status" value="1"/>
</dbReference>
<dbReference type="Gene3D" id="3.30.40.10">
    <property type="entry name" value="Zinc/RING finger domain, C3HC4 (zinc finger)"/>
    <property type="match status" value="1"/>
</dbReference>
<dbReference type="PROSITE" id="PS00518">
    <property type="entry name" value="ZF_RING_1"/>
    <property type="match status" value="1"/>
</dbReference>
<dbReference type="InterPro" id="IPR017907">
    <property type="entry name" value="Znf_RING_CS"/>
</dbReference>
<dbReference type="GO" id="GO:0008270">
    <property type="term" value="F:zinc ion binding"/>
    <property type="evidence" value="ECO:0007669"/>
    <property type="project" value="UniProtKB-KW"/>
</dbReference>
<dbReference type="PANTHER" id="PTHR11685">
    <property type="entry name" value="RBR FAMILY RING FINGER AND IBR DOMAIN-CONTAINING"/>
    <property type="match status" value="1"/>
</dbReference>
<comment type="similarity">
    <text evidence="4">Belongs to the RBR family. Ariadne subfamily.</text>
</comment>
<comment type="catalytic activity">
    <reaction evidence="1">
        <text>[E2 ubiquitin-conjugating enzyme]-S-ubiquitinyl-L-cysteine + [acceptor protein]-L-lysine = [E2 ubiquitin-conjugating enzyme]-L-cysteine + [acceptor protein]-N(6)-ubiquitinyl-L-lysine.</text>
        <dbReference type="EC" id="2.3.2.31"/>
    </reaction>
</comment>
<organism evidence="15 16">
    <name type="scientific">Stephania japonica</name>
    <dbReference type="NCBI Taxonomy" id="461633"/>
    <lineage>
        <taxon>Eukaryota</taxon>
        <taxon>Viridiplantae</taxon>
        <taxon>Streptophyta</taxon>
        <taxon>Embryophyta</taxon>
        <taxon>Tracheophyta</taxon>
        <taxon>Spermatophyta</taxon>
        <taxon>Magnoliopsida</taxon>
        <taxon>Ranunculales</taxon>
        <taxon>Menispermaceae</taxon>
        <taxon>Menispermoideae</taxon>
        <taxon>Cissampelideae</taxon>
        <taxon>Stephania</taxon>
    </lineage>
</organism>
<dbReference type="PROSITE" id="PS50089">
    <property type="entry name" value="ZF_RING_2"/>
    <property type="match status" value="1"/>
</dbReference>
<keyword evidence="16" id="KW-1185">Reference proteome</keyword>
<evidence type="ECO:0000256" key="9">
    <source>
        <dbReference type="ARBA" id="ARBA00022771"/>
    </source>
</evidence>
<comment type="caution">
    <text evidence="15">The sequence shown here is derived from an EMBL/GenBank/DDBJ whole genome shotgun (WGS) entry which is preliminary data.</text>
</comment>
<evidence type="ECO:0000256" key="4">
    <source>
        <dbReference type="ARBA" id="ARBA00005884"/>
    </source>
</evidence>
<name>A0AAP0JEH0_9MAGN</name>
<evidence type="ECO:0000256" key="10">
    <source>
        <dbReference type="ARBA" id="ARBA00022786"/>
    </source>
</evidence>
<dbReference type="InterPro" id="IPR002867">
    <property type="entry name" value="IBR_dom"/>
</dbReference>
<evidence type="ECO:0000256" key="2">
    <source>
        <dbReference type="ARBA" id="ARBA00001947"/>
    </source>
</evidence>